<accession>A0A166QN28</accession>
<feature type="compositionally biased region" description="Polar residues" evidence="1">
    <location>
        <begin position="8"/>
        <end position="20"/>
    </location>
</feature>
<protein>
    <submittedName>
        <fullName evidence="3">Uncharacterized protein</fullName>
    </submittedName>
</protein>
<feature type="region of interest" description="Disordered" evidence="1">
    <location>
        <begin position="114"/>
        <end position="134"/>
    </location>
</feature>
<evidence type="ECO:0000313" key="3">
    <source>
        <dbReference type="EMBL" id="KZP27351.1"/>
    </source>
</evidence>
<gene>
    <name evidence="3" type="ORF">FIBSPDRAFT_314843</name>
</gene>
<reference evidence="3 4" key="1">
    <citation type="journal article" date="2016" name="Mol. Biol. Evol.">
        <title>Comparative Genomics of Early-Diverging Mushroom-Forming Fungi Provides Insights into the Origins of Lignocellulose Decay Capabilities.</title>
        <authorList>
            <person name="Nagy L.G."/>
            <person name="Riley R."/>
            <person name="Tritt A."/>
            <person name="Adam C."/>
            <person name="Daum C."/>
            <person name="Floudas D."/>
            <person name="Sun H."/>
            <person name="Yadav J.S."/>
            <person name="Pangilinan J."/>
            <person name="Larsson K.H."/>
            <person name="Matsuura K."/>
            <person name="Barry K."/>
            <person name="Labutti K."/>
            <person name="Kuo R."/>
            <person name="Ohm R.A."/>
            <person name="Bhattacharya S.S."/>
            <person name="Shirouzu T."/>
            <person name="Yoshinaga Y."/>
            <person name="Martin F.M."/>
            <person name="Grigoriev I.V."/>
            <person name="Hibbett D.S."/>
        </authorList>
    </citation>
    <scope>NUCLEOTIDE SEQUENCE [LARGE SCALE GENOMIC DNA]</scope>
    <source>
        <strain evidence="3 4">CBS 109695</strain>
    </source>
</reference>
<evidence type="ECO:0000256" key="2">
    <source>
        <dbReference type="SAM" id="Phobius"/>
    </source>
</evidence>
<sequence>MLRRCSGRTPQSSSFDFESNLDSTVQDSETGLGTSIAIAFIIIIIIIFSRHAVEFRHDACCSNNVNVNVPTLSRQHDPGYCHGRVPVSFRPVRIPPPLSIIMCTGFGFARCESGKPTPDHPSRHSKSRHNVQTF</sequence>
<dbReference type="Proteomes" id="UP000076532">
    <property type="component" value="Unassembled WGS sequence"/>
</dbReference>
<keyword evidence="2" id="KW-1133">Transmembrane helix</keyword>
<dbReference type="AlphaFoldDB" id="A0A166QN28"/>
<name>A0A166QN28_9AGAM</name>
<organism evidence="3 4">
    <name type="scientific">Athelia psychrophila</name>
    <dbReference type="NCBI Taxonomy" id="1759441"/>
    <lineage>
        <taxon>Eukaryota</taxon>
        <taxon>Fungi</taxon>
        <taxon>Dikarya</taxon>
        <taxon>Basidiomycota</taxon>
        <taxon>Agaricomycotina</taxon>
        <taxon>Agaricomycetes</taxon>
        <taxon>Agaricomycetidae</taxon>
        <taxon>Atheliales</taxon>
        <taxon>Atheliaceae</taxon>
        <taxon>Athelia</taxon>
    </lineage>
</organism>
<keyword evidence="4" id="KW-1185">Reference proteome</keyword>
<feature type="region of interest" description="Disordered" evidence="1">
    <location>
        <begin position="1"/>
        <end position="20"/>
    </location>
</feature>
<keyword evidence="2" id="KW-0812">Transmembrane</keyword>
<keyword evidence="2" id="KW-0472">Membrane</keyword>
<dbReference type="EMBL" id="KV417509">
    <property type="protein sequence ID" value="KZP27351.1"/>
    <property type="molecule type" value="Genomic_DNA"/>
</dbReference>
<feature type="compositionally biased region" description="Basic residues" evidence="1">
    <location>
        <begin position="123"/>
        <end position="134"/>
    </location>
</feature>
<proteinExistence type="predicted"/>
<feature type="transmembrane region" description="Helical" evidence="2">
    <location>
        <begin position="30"/>
        <end position="48"/>
    </location>
</feature>
<evidence type="ECO:0000313" key="4">
    <source>
        <dbReference type="Proteomes" id="UP000076532"/>
    </source>
</evidence>
<evidence type="ECO:0000256" key="1">
    <source>
        <dbReference type="SAM" id="MobiDB-lite"/>
    </source>
</evidence>